<dbReference type="InterPro" id="IPR040131">
    <property type="entry name" value="MnmG_N"/>
</dbReference>
<dbReference type="InterPro" id="IPR002218">
    <property type="entry name" value="MnmG-rel"/>
</dbReference>
<dbReference type="GO" id="GO:0050660">
    <property type="term" value="F:flavin adenine dinucleotide binding"/>
    <property type="evidence" value="ECO:0007669"/>
    <property type="project" value="InterPro"/>
</dbReference>
<dbReference type="EMBL" id="UINC01225422">
    <property type="protein sequence ID" value="SVE55485.1"/>
    <property type="molecule type" value="Genomic_DNA"/>
</dbReference>
<evidence type="ECO:0000256" key="2">
    <source>
        <dbReference type="ARBA" id="ARBA00007653"/>
    </source>
</evidence>
<organism evidence="4">
    <name type="scientific">marine metagenome</name>
    <dbReference type="NCBI Taxonomy" id="408172"/>
    <lineage>
        <taxon>unclassified sequences</taxon>
        <taxon>metagenomes</taxon>
        <taxon>ecological metagenomes</taxon>
    </lineage>
</organism>
<feature type="domain" description="MnmG N-terminal" evidence="3">
    <location>
        <begin position="15"/>
        <end position="131"/>
    </location>
</feature>
<comment type="similarity">
    <text evidence="2">Belongs to the MnmG family.</text>
</comment>
<comment type="cofactor">
    <cofactor evidence="1">
        <name>FAD</name>
        <dbReference type="ChEBI" id="CHEBI:57692"/>
    </cofactor>
</comment>
<name>A0A383EGR4_9ZZZZ</name>
<gene>
    <name evidence="4" type="ORF">METZ01_LOCUS508339</name>
</gene>
<evidence type="ECO:0000256" key="1">
    <source>
        <dbReference type="ARBA" id="ARBA00001974"/>
    </source>
</evidence>
<evidence type="ECO:0000313" key="4">
    <source>
        <dbReference type="EMBL" id="SVE55485.1"/>
    </source>
</evidence>
<dbReference type="PANTHER" id="PTHR11806:SF0">
    <property type="entry name" value="PROTEIN MTO1 HOMOLOG, MITOCHONDRIAL"/>
    <property type="match status" value="1"/>
</dbReference>
<reference evidence="4" key="1">
    <citation type="submission" date="2018-05" db="EMBL/GenBank/DDBJ databases">
        <authorList>
            <person name="Lanie J.A."/>
            <person name="Ng W.-L."/>
            <person name="Kazmierczak K.M."/>
            <person name="Andrzejewski T.M."/>
            <person name="Davidsen T.M."/>
            <person name="Wayne K.J."/>
            <person name="Tettelin H."/>
            <person name="Glass J.I."/>
            <person name="Rusch D."/>
            <person name="Podicherti R."/>
            <person name="Tsui H.-C.T."/>
            <person name="Winkler M.E."/>
        </authorList>
    </citation>
    <scope>NUCLEOTIDE SEQUENCE</scope>
</reference>
<feature type="non-terminal residue" evidence="4">
    <location>
        <position position="1"/>
    </location>
</feature>
<dbReference type="Gene3D" id="2.40.30.260">
    <property type="match status" value="1"/>
</dbReference>
<dbReference type="PANTHER" id="PTHR11806">
    <property type="entry name" value="GLUCOSE INHIBITED DIVISION PROTEIN A"/>
    <property type="match status" value="1"/>
</dbReference>
<dbReference type="GO" id="GO:0030488">
    <property type="term" value="P:tRNA methylation"/>
    <property type="evidence" value="ECO:0007669"/>
    <property type="project" value="TreeGrafter"/>
</dbReference>
<dbReference type="InterPro" id="IPR020595">
    <property type="entry name" value="MnmG-rel_CS"/>
</dbReference>
<protein>
    <recommendedName>
        <fullName evidence="3">MnmG N-terminal domain-containing protein</fullName>
    </recommendedName>
</protein>
<sequence>ERQDGDDGPEIGHHHPYRFAAYVEERIPEQRPCWITWASEGLKQVVAENLHKSALYGGEIAGRGPRYCPSIEDKIVRFPNAQRHQVFLEPEGLHTTEFYVNGLSTSLPAEVQLEFLRTVPGLADVVMTRPG</sequence>
<dbReference type="PROSITE" id="PS01280">
    <property type="entry name" value="GIDA_1"/>
    <property type="match status" value="1"/>
</dbReference>
<proteinExistence type="inferred from homology"/>
<dbReference type="AlphaFoldDB" id="A0A383EGR4"/>
<accession>A0A383EGR4</accession>
<dbReference type="GO" id="GO:0002098">
    <property type="term" value="P:tRNA wobble uridine modification"/>
    <property type="evidence" value="ECO:0007669"/>
    <property type="project" value="TreeGrafter"/>
</dbReference>
<dbReference type="Pfam" id="PF01134">
    <property type="entry name" value="GIDA"/>
    <property type="match status" value="1"/>
</dbReference>
<evidence type="ECO:0000259" key="3">
    <source>
        <dbReference type="Pfam" id="PF01134"/>
    </source>
</evidence>